<evidence type="ECO:0000313" key="3">
    <source>
        <dbReference type="Proteomes" id="UP001054837"/>
    </source>
</evidence>
<reference evidence="2 3" key="1">
    <citation type="submission" date="2021-06" db="EMBL/GenBank/DDBJ databases">
        <title>Caerostris darwini draft genome.</title>
        <authorList>
            <person name="Kono N."/>
            <person name="Arakawa K."/>
        </authorList>
    </citation>
    <scope>NUCLEOTIDE SEQUENCE [LARGE SCALE GENOMIC DNA]</scope>
</reference>
<organism evidence="2 3">
    <name type="scientific">Caerostris darwini</name>
    <dbReference type="NCBI Taxonomy" id="1538125"/>
    <lineage>
        <taxon>Eukaryota</taxon>
        <taxon>Metazoa</taxon>
        <taxon>Ecdysozoa</taxon>
        <taxon>Arthropoda</taxon>
        <taxon>Chelicerata</taxon>
        <taxon>Arachnida</taxon>
        <taxon>Araneae</taxon>
        <taxon>Araneomorphae</taxon>
        <taxon>Entelegynae</taxon>
        <taxon>Araneoidea</taxon>
        <taxon>Araneidae</taxon>
        <taxon>Caerostris</taxon>
    </lineage>
</organism>
<feature type="region of interest" description="Disordered" evidence="1">
    <location>
        <begin position="61"/>
        <end position="86"/>
    </location>
</feature>
<dbReference type="EMBL" id="BPLQ01014081">
    <property type="protein sequence ID" value="GIY77152.1"/>
    <property type="molecule type" value="Genomic_DNA"/>
</dbReference>
<gene>
    <name evidence="2" type="ORF">CDAR_300181</name>
</gene>
<sequence length="86" mass="9509">MLINSQSSPFVASGTLCVSTHFLKLEAVAVTFPFKSSANQTIAVSHSSLPFRSEKPARRMFQSLASPPRTRKAETPQSSRFEYYPA</sequence>
<accession>A0AAV4W353</accession>
<dbReference type="AlphaFoldDB" id="A0AAV4W353"/>
<name>A0AAV4W353_9ARAC</name>
<protein>
    <submittedName>
        <fullName evidence="2">Uncharacterized protein</fullName>
    </submittedName>
</protein>
<evidence type="ECO:0000256" key="1">
    <source>
        <dbReference type="SAM" id="MobiDB-lite"/>
    </source>
</evidence>
<keyword evidence="3" id="KW-1185">Reference proteome</keyword>
<comment type="caution">
    <text evidence="2">The sequence shown here is derived from an EMBL/GenBank/DDBJ whole genome shotgun (WGS) entry which is preliminary data.</text>
</comment>
<dbReference type="Proteomes" id="UP001054837">
    <property type="component" value="Unassembled WGS sequence"/>
</dbReference>
<proteinExistence type="predicted"/>
<evidence type="ECO:0000313" key="2">
    <source>
        <dbReference type="EMBL" id="GIY77152.1"/>
    </source>
</evidence>